<dbReference type="GO" id="GO:0102211">
    <property type="term" value="F:unsaturated rhamnogalacturonyl hydrolase activity"/>
    <property type="evidence" value="ECO:0007669"/>
    <property type="project" value="UniProtKB-EC"/>
</dbReference>
<dbReference type="EC" id="3.2.1.172" evidence="2"/>
<dbReference type="GO" id="GO:0005975">
    <property type="term" value="P:carbohydrate metabolic process"/>
    <property type="evidence" value="ECO:0007669"/>
    <property type="project" value="InterPro"/>
</dbReference>
<evidence type="ECO:0000313" key="3">
    <source>
        <dbReference type="Proteomes" id="UP000519897"/>
    </source>
</evidence>
<reference evidence="2 3" key="1">
    <citation type="submission" date="2020-08" db="EMBL/GenBank/DDBJ databases">
        <title>Genomic Encyclopedia of Type Strains, Phase IV (KMG-IV): sequencing the most valuable type-strain genomes for metagenomic binning, comparative biology and taxonomic classification.</title>
        <authorList>
            <person name="Goeker M."/>
        </authorList>
    </citation>
    <scope>NUCLEOTIDE SEQUENCE [LARGE SCALE GENOMIC DNA]</scope>
    <source>
        <strain evidence="2 3">DSM 29514</strain>
    </source>
</reference>
<comment type="caution">
    <text evidence="2">The sequence shown here is derived from an EMBL/GenBank/DDBJ whole genome shotgun (WGS) entry which is preliminary data.</text>
</comment>
<dbReference type="AlphaFoldDB" id="A0A7W6LII3"/>
<name>A0A7W6LII3_9HYPH</name>
<protein>
    <submittedName>
        <fullName evidence="2">Unsaturated rhamnogalacturonyl hydrolase</fullName>
        <ecNumber evidence="2">3.2.1.172</ecNumber>
    </submittedName>
</protein>
<accession>A0A7W6LII3</accession>
<evidence type="ECO:0000313" key="2">
    <source>
        <dbReference type="EMBL" id="MBB4144993.1"/>
    </source>
</evidence>
<dbReference type="Pfam" id="PF07470">
    <property type="entry name" value="Glyco_hydro_88"/>
    <property type="match status" value="1"/>
</dbReference>
<dbReference type="RefSeq" id="WP_210300854.1">
    <property type="nucleotide sequence ID" value="NZ_CP049249.1"/>
</dbReference>
<dbReference type="InterPro" id="IPR052043">
    <property type="entry name" value="PolySaccharide_Degr_Enz"/>
</dbReference>
<dbReference type="PANTHER" id="PTHR33886:SF8">
    <property type="entry name" value="UNSATURATED RHAMNOGALACTURONAN HYDROLASE (EUROFUNG)"/>
    <property type="match status" value="1"/>
</dbReference>
<gene>
    <name evidence="2" type="ORF">GGQ72_003555</name>
</gene>
<dbReference type="InterPro" id="IPR012341">
    <property type="entry name" value="6hp_glycosidase-like_sf"/>
</dbReference>
<dbReference type="Gene3D" id="1.50.10.10">
    <property type="match status" value="1"/>
</dbReference>
<keyword evidence="2" id="KW-0326">Glycosidase</keyword>
<evidence type="ECO:0000256" key="1">
    <source>
        <dbReference type="ARBA" id="ARBA00022801"/>
    </source>
</evidence>
<sequence length="374" mass="41399">MNINLPDYFDAYARDYSLYKGGASCYEDGCLYRGLIMLHEATGEERWFRHLKRLADAQVRPNGELAGYTVDEYNIDNVLPGRAFLYLAGRTGDDRYRKAADLLAKQLETHPRIEAGPHWHKLRYPHQVWLDGLYMALPFKAEYAAAARQSRLAEQALGEMLSALRLTEDKDANLYRHGYDESRQQKWADPATGLSPAHWGRSLGWLAMALVDLIDALPPGASTNQLSARLLSLLLRLQELQLPDGRWLQVIDQPELAGNYAESSATAMLAYAYMKAARLPGLSPALADTGQKALDGLMTNAMIKNADGRTVLGNICCVAGLGGFDGNYRDGTPEYYLTEVLHDDDIKGVAPLMMAYSEFVSAGDAMAGQDRITA</sequence>
<organism evidence="2 3">
    <name type="scientific">Rhizobium rhizoryzae</name>
    <dbReference type="NCBI Taxonomy" id="451876"/>
    <lineage>
        <taxon>Bacteria</taxon>
        <taxon>Pseudomonadati</taxon>
        <taxon>Pseudomonadota</taxon>
        <taxon>Alphaproteobacteria</taxon>
        <taxon>Hyphomicrobiales</taxon>
        <taxon>Rhizobiaceae</taxon>
        <taxon>Rhizobium/Agrobacterium group</taxon>
        <taxon>Rhizobium</taxon>
    </lineage>
</organism>
<keyword evidence="3" id="KW-1185">Reference proteome</keyword>
<dbReference type="EMBL" id="JACIEC010000005">
    <property type="protein sequence ID" value="MBB4144993.1"/>
    <property type="molecule type" value="Genomic_DNA"/>
</dbReference>
<dbReference type="InterPro" id="IPR010905">
    <property type="entry name" value="Glyco_hydro_88"/>
</dbReference>
<keyword evidence="1 2" id="KW-0378">Hydrolase</keyword>
<dbReference type="SUPFAM" id="SSF48208">
    <property type="entry name" value="Six-hairpin glycosidases"/>
    <property type="match status" value="1"/>
</dbReference>
<dbReference type="PANTHER" id="PTHR33886">
    <property type="entry name" value="UNSATURATED RHAMNOGALACTURONAN HYDROLASE (EUROFUNG)"/>
    <property type="match status" value="1"/>
</dbReference>
<proteinExistence type="predicted"/>
<dbReference type="Proteomes" id="UP000519897">
    <property type="component" value="Unassembled WGS sequence"/>
</dbReference>
<dbReference type="InterPro" id="IPR008928">
    <property type="entry name" value="6-hairpin_glycosidase_sf"/>
</dbReference>